<evidence type="ECO:0000313" key="5">
    <source>
        <dbReference type="WBParaSite" id="HPBE_0001357801-mRNA-1"/>
    </source>
</evidence>
<keyword evidence="4" id="KW-1185">Reference proteome</keyword>
<feature type="transmembrane region" description="Helical" evidence="2">
    <location>
        <begin position="15"/>
        <end position="36"/>
    </location>
</feature>
<protein>
    <submittedName>
        <fullName evidence="3 5">Uncharacterized protein</fullName>
    </submittedName>
</protein>
<evidence type="ECO:0000313" key="3">
    <source>
        <dbReference type="EMBL" id="VDO96683.1"/>
    </source>
</evidence>
<feature type="region of interest" description="Disordered" evidence="1">
    <location>
        <begin position="39"/>
        <end position="73"/>
    </location>
</feature>
<accession>A0A183FY77</accession>
<accession>A0A3P8AXP9</accession>
<evidence type="ECO:0000256" key="2">
    <source>
        <dbReference type="SAM" id="Phobius"/>
    </source>
</evidence>
<dbReference type="WBParaSite" id="HPBE_0001357801-mRNA-1">
    <property type="protein sequence ID" value="HPBE_0001357801-mRNA-1"/>
    <property type="gene ID" value="HPBE_0001357801"/>
</dbReference>
<evidence type="ECO:0000313" key="4">
    <source>
        <dbReference type="Proteomes" id="UP000050761"/>
    </source>
</evidence>
<reference evidence="3 4" key="1">
    <citation type="submission" date="2018-11" db="EMBL/GenBank/DDBJ databases">
        <authorList>
            <consortium name="Pathogen Informatics"/>
        </authorList>
    </citation>
    <scope>NUCLEOTIDE SEQUENCE [LARGE SCALE GENOMIC DNA]</scope>
</reference>
<organism evidence="4 5">
    <name type="scientific">Heligmosomoides polygyrus</name>
    <name type="common">Parasitic roundworm</name>
    <dbReference type="NCBI Taxonomy" id="6339"/>
    <lineage>
        <taxon>Eukaryota</taxon>
        <taxon>Metazoa</taxon>
        <taxon>Ecdysozoa</taxon>
        <taxon>Nematoda</taxon>
        <taxon>Chromadorea</taxon>
        <taxon>Rhabditida</taxon>
        <taxon>Rhabditina</taxon>
        <taxon>Rhabditomorpha</taxon>
        <taxon>Strongyloidea</taxon>
        <taxon>Heligmosomidae</taxon>
        <taxon>Heligmosomoides</taxon>
    </lineage>
</organism>
<proteinExistence type="predicted"/>
<keyword evidence="2" id="KW-1133">Transmembrane helix</keyword>
<keyword evidence="2" id="KW-0812">Transmembrane</keyword>
<gene>
    <name evidence="3" type="ORF">HPBE_LOCUS13579</name>
</gene>
<sequence length="73" mass="7673">MGETSHTVMTFMTEVLPSLQSIAMSSVIASGLRSSLLPSTKRRRLQSGATAVAGDDDKPRRRLNSGAAARGLA</sequence>
<evidence type="ECO:0000256" key="1">
    <source>
        <dbReference type="SAM" id="MobiDB-lite"/>
    </source>
</evidence>
<dbReference type="AlphaFoldDB" id="A0A183FY77"/>
<dbReference type="Proteomes" id="UP000050761">
    <property type="component" value="Unassembled WGS sequence"/>
</dbReference>
<keyword evidence="2" id="KW-0472">Membrane</keyword>
<dbReference type="EMBL" id="UZAH01027980">
    <property type="protein sequence ID" value="VDO96683.1"/>
    <property type="molecule type" value="Genomic_DNA"/>
</dbReference>
<name>A0A183FY77_HELPZ</name>
<reference evidence="5" key="2">
    <citation type="submission" date="2019-09" db="UniProtKB">
        <authorList>
            <consortium name="WormBaseParasite"/>
        </authorList>
    </citation>
    <scope>IDENTIFICATION</scope>
</reference>